<feature type="binding site" evidence="11">
    <location>
        <position position="222"/>
    </location>
    <ligand>
        <name>L-glutamine</name>
        <dbReference type="ChEBI" id="CHEBI:58359"/>
    </ligand>
</feature>
<reference evidence="13 14" key="1">
    <citation type="submission" date="2018-08" db="EMBL/GenBank/DDBJ databases">
        <title>A genome reference for cultivated species of the human gut microbiota.</title>
        <authorList>
            <person name="Zou Y."/>
            <person name="Xue W."/>
            <person name="Luo G."/>
        </authorList>
    </citation>
    <scope>NUCLEOTIDE SEQUENCE [LARGE SCALE GENOMIC DNA]</scope>
    <source>
        <strain evidence="13 14">OF01-2LB</strain>
    </source>
</reference>
<dbReference type="PRINTS" id="PR00099">
    <property type="entry name" value="CPSGATASE"/>
</dbReference>
<dbReference type="NCBIfam" id="NF009475">
    <property type="entry name" value="PRK12838.1"/>
    <property type="match status" value="1"/>
</dbReference>
<dbReference type="HAMAP" id="MF_01209">
    <property type="entry name" value="CPSase_S_chain"/>
    <property type="match status" value="1"/>
</dbReference>
<evidence type="ECO:0000256" key="7">
    <source>
        <dbReference type="ARBA" id="ARBA00022962"/>
    </source>
</evidence>
<dbReference type="Pfam" id="PF00117">
    <property type="entry name" value="GATase"/>
    <property type="match status" value="1"/>
</dbReference>
<dbReference type="GO" id="GO:0044205">
    <property type="term" value="P:'de novo' UMP biosynthetic process"/>
    <property type="evidence" value="ECO:0007669"/>
    <property type="project" value="UniProtKB-UniRule"/>
</dbReference>
<dbReference type="Gene3D" id="3.40.50.880">
    <property type="match status" value="1"/>
</dbReference>
<dbReference type="GO" id="GO:0004088">
    <property type="term" value="F:carbamoyl-phosphate synthase (glutamine-hydrolyzing) activity"/>
    <property type="evidence" value="ECO:0007669"/>
    <property type="project" value="UniProtKB-UniRule"/>
</dbReference>
<evidence type="ECO:0000256" key="3">
    <source>
        <dbReference type="ARBA" id="ARBA00007800"/>
    </source>
</evidence>
<protein>
    <recommendedName>
        <fullName evidence="11">Carbamoyl phosphate synthase small chain</fullName>
        <ecNumber evidence="11">6.3.5.5</ecNumber>
    </recommendedName>
    <alternativeName>
        <fullName evidence="11">Carbamoyl phosphate synthetase glutamine chain</fullName>
    </alternativeName>
</protein>
<dbReference type="SUPFAM" id="SSF52317">
    <property type="entry name" value="Class I glutamine amidotransferase-like"/>
    <property type="match status" value="1"/>
</dbReference>
<dbReference type="GO" id="GO:0005524">
    <property type="term" value="F:ATP binding"/>
    <property type="evidence" value="ECO:0007669"/>
    <property type="project" value="UniProtKB-UniRule"/>
</dbReference>
<feature type="active site" evidence="11">
    <location>
        <position position="332"/>
    </location>
</feature>
<keyword evidence="11" id="KW-0028">Amino-acid biosynthesis</keyword>
<dbReference type="SUPFAM" id="SSF52021">
    <property type="entry name" value="Carbamoyl phosphate synthetase, small subunit N-terminal domain"/>
    <property type="match status" value="1"/>
</dbReference>
<comment type="catalytic activity">
    <reaction evidence="10 11">
        <text>L-glutamine + H2O = L-glutamate + NH4(+)</text>
        <dbReference type="Rhea" id="RHEA:15889"/>
        <dbReference type="ChEBI" id="CHEBI:15377"/>
        <dbReference type="ChEBI" id="CHEBI:28938"/>
        <dbReference type="ChEBI" id="CHEBI:29985"/>
        <dbReference type="ChEBI" id="CHEBI:58359"/>
    </reaction>
</comment>
<feature type="binding site" evidence="11">
    <location>
        <position position="251"/>
    </location>
    <ligand>
        <name>L-glutamine</name>
        <dbReference type="ChEBI" id="CHEBI:58359"/>
    </ligand>
</feature>
<comment type="subunit">
    <text evidence="11">Composed of two chains; the small (or glutamine) chain promotes the hydrolysis of glutamine to ammonia, which is used by the large (or ammonia) chain to synthesize carbamoyl phosphate. Tetramer of heterodimers (alpha,beta)4.</text>
</comment>
<feature type="active site" evidence="11">
    <location>
        <position position="334"/>
    </location>
</feature>
<evidence type="ECO:0000256" key="8">
    <source>
        <dbReference type="ARBA" id="ARBA00022975"/>
    </source>
</evidence>
<dbReference type="GO" id="GO:0004359">
    <property type="term" value="F:glutaminase activity"/>
    <property type="evidence" value="ECO:0007669"/>
    <property type="project" value="RHEA"/>
</dbReference>
<feature type="domain" description="Carbamoyl-phosphate synthase small subunit N-terminal" evidence="12">
    <location>
        <begin position="2"/>
        <end position="132"/>
    </location>
</feature>
<feature type="binding site" evidence="11">
    <location>
        <position position="291"/>
    </location>
    <ligand>
        <name>L-glutamine</name>
        <dbReference type="ChEBI" id="CHEBI:58359"/>
    </ligand>
</feature>
<evidence type="ECO:0000313" key="13">
    <source>
        <dbReference type="EMBL" id="RGC15685.1"/>
    </source>
</evidence>
<feature type="binding site" evidence="11">
    <location>
        <position position="289"/>
    </location>
    <ligand>
        <name>L-glutamine</name>
        <dbReference type="ChEBI" id="CHEBI:58359"/>
    </ligand>
</feature>
<dbReference type="SMART" id="SM01097">
    <property type="entry name" value="CPSase_sm_chain"/>
    <property type="match status" value="1"/>
</dbReference>
<dbReference type="UniPathway" id="UPA00070">
    <property type="reaction ID" value="UER00115"/>
</dbReference>
<dbReference type="InterPro" id="IPR006274">
    <property type="entry name" value="CarbamoylP_synth_ssu"/>
</dbReference>
<evidence type="ECO:0000256" key="9">
    <source>
        <dbReference type="ARBA" id="ARBA00048816"/>
    </source>
</evidence>
<keyword evidence="4 11" id="KW-0436">Ligase</keyword>
<dbReference type="EC" id="6.3.5.5" evidence="11"/>
<feature type="binding site" evidence="11">
    <location>
        <position position="248"/>
    </location>
    <ligand>
        <name>L-glutamine</name>
        <dbReference type="ChEBI" id="CHEBI:58359"/>
    </ligand>
</feature>
<dbReference type="PANTHER" id="PTHR43418">
    <property type="entry name" value="MULTIFUNCTIONAL TRYPTOPHAN BIOSYNTHESIS PROTEIN-RELATED"/>
    <property type="match status" value="1"/>
</dbReference>
<comment type="similarity">
    <text evidence="3 11">Belongs to the CarA family.</text>
</comment>
<dbReference type="PRINTS" id="PR00097">
    <property type="entry name" value="ANTSNTHASEII"/>
</dbReference>
<gene>
    <name evidence="11" type="primary">carA</name>
    <name evidence="13" type="ORF">DXA38_09950</name>
</gene>
<dbReference type="InterPro" id="IPR017926">
    <property type="entry name" value="GATASE"/>
</dbReference>
<evidence type="ECO:0000256" key="2">
    <source>
        <dbReference type="ARBA" id="ARBA00005077"/>
    </source>
</evidence>
<feature type="binding site" evidence="11">
    <location>
        <position position="46"/>
    </location>
    <ligand>
        <name>L-glutamine</name>
        <dbReference type="ChEBI" id="CHEBI:58359"/>
    </ligand>
</feature>
<dbReference type="GO" id="GO:0006541">
    <property type="term" value="P:glutamine metabolic process"/>
    <property type="evidence" value="ECO:0007669"/>
    <property type="project" value="InterPro"/>
</dbReference>
<evidence type="ECO:0000256" key="5">
    <source>
        <dbReference type="ARBA" id="ARBA00022741"/>
    </source>
</evidence>
<evidence type="ECO:0000256" key="6">
    <source>
        <dbReference type="ARBA" id="ARBA00022840"/>
    </source>
</evidence>
<comment type="pathway">
    <text evidence="2 11">Amino-acid biosynthesis; L-arginine biosynthesis; carbamoyl phosphate from bicarbonate: step 1/1.</text>
</comment>
<dbReference type="GO" id="GO:0006207">
    <property type="term" value="P:'de novo' pyrimidine nucleobase biosynthetic process"/>
    <property type="evidence" value="ECO:0007669"/>
    <property type="project" value="InterPro"/>
</dbReference>
<dbReference type="RefSeq" id="WP_117443068.1">
    <property type="nucleotide sequence ID" value="NZ_JAJFEN010000040.1"/>
</dbReference>
<evidence type="ECO:0000256" key="10">
    <source>
        <dbReference type="ARBA" id="ARBA00049285"/>
    </source>
</evidence>
<dbReference type="Proteomes" id="UP000260025">
    <property type="component" value="Unassembled WGS sequence"/>
</dbReference>
<keyword evidence="11" id="KW-0055">Arginine biosynthesis</keyword>
<feature type="region of interest" description="CPSase" evidence="11">
    <location>
        <begin position="1"/>
        <end position="171"/>
    </location>
</feature>
<evidence type="ECO:0000256" key="11">
    <source>
        <dbReference type="HAMAP-Rule" id="MF_01209"/>
    </source>
</evidence>
<feature type="active site" description="Nucleophile" evidence="11">
    <location>
        <position position="247"/>
    </location>
</feature>
<organism evidence="13 14">
    <name type="scientific">Clostridium innocuum</name>
    <dbReference type="NCBI Taxonomy" id="1522"/>
    <lineage>
        <taxon>Bacteria</taxon>
        <taxon>Bacillati</taxon>
        <taxon>Bacillota</taxon>
        <taxon>Clostridia</taxon>
        <taxon>Eubacteriales</taxon>
        <taxon>Clostridiaceae</taxon>
        <taxon>Clostridium</taxon>
    </lineage>
</organism>
<comment type="pathway">
    <text evidence="1 11">Pyrimidine metabolism; UMP biosynthesis via de novo pathway; (S)-dihydroorotate from bicarbonate: step 1/3.</text>
</comment>
<dbReference type="CDD" id="cd01744">
    <property type="entry name" value="GATase1_CPSase"/>
    <property type="match status" value="1"/>
</dbReference>
<evidence type="ECO:0000256" key="1">
    <source>
        <dbReference type="ARBA" id="ARBA00004812"/>
    </source>
</evidence>
<keyword evidence="5 11" id="KW-0547">Nucleotide-binding</keyword>
<name>A0A3E2VXG1_CLOIN</name>
<dbReference type="Pfam" id="PF00988">
    <property type="entry name" value="CPSase_sm_chain"/>
    <property type="match status" value="1"/>
</dbReference>
<evidence type="ECO:0000256" key="4">
    <source>
        <dbReference type="ARBA" id="ARBA00022598"/>
    </source>
</evidence>
<dbReference type="PANTHER" id="PTHR43418:SF7">
    <property type="entry name" value="CARBAMOYL-PHOSPHATE SYNTHASE SMALL CHAIN"/>
    <property type="match status" value="1"/>
</dbReference>
<keyword evidence="6 11" id="KW-0067">ATP-binding</keyword>
<comment type="catalytic activity">
    <reaction evidence="9 11">
        <text>hydrogencarbonate + L-glutamine + 2 ATP + H2O = carbamoyl phosphate + L-glutamate + 2 ADP + phosphate + 2 H(+)</text>
        <dbReference type="Rhea" id="RHEA:18633"/>
        <dbReference type="ChEBI" id="CHEBI:15377"/>
        <dbReference type="ChEBI" id="CHEBI:15378"/>
        <dbReference type="ChEBI" id="CHEBI:17544"/>
        <dbReference type="ChEBI" id="CHEBI:29985"/>
        <dbReference type="ChEBI" id="CHEBI:30616"/>
        <dbReference type="ChEBI" id="CHEBI:43474"/>
        <dbReference type="ChEBI" id="CHEBI:58228"/>
        <dbReference type="ChEBI" id="CHEBI:58359"/>
        <dbReference type="ChEBI" id="CHEBI:456216"/>
        <dbReference type="EC" id="6.3.5.5"/>
    </reaction>
</comment>
<dbReference type="OrthoDB" id="9804328at2"/>
<evidence type="ECO:0000259" key="12">
    <source>
        <dbReference type="SMART" id="SM01097"/>
    </source>
</evidence>
<dbReference type="UniPathway" id="UPA00068">
    <property type="reaction ID" value="UER00171"/>
</dbReference>
<evidence type="ECO:0000313" key="14">
    <source>
        <dbReference type="Proteomes" id="UP000260025"/>
    </source>
</evidence>
<dbReference type="NCBIfam" id="TIGR01368">
    <property type="entry name" value="CPSaseIIsmall"/>
    <property type="match status" value="1"/>
</dbReference>
<dbReference type="InterPro" id="IPR029062">
    <property type="entry name" value="Class_I_gatase-like"/>
</dbReference>
<comment type="caution">
    <text evidence="13">The sequence shown here is derived from an EMBL/GenBank/DDBJ whole genome shotgun (WGS) entry which is preliminary data.</text>
</comment>
<dbReference type="InterPro" id="IPR036480">
    <property type="entry name" value="CarbP_synth_ssu_N_sf"/>
</dbReference>
<dbReference type="PROSITE" id="PS51273">
    <property type="entry name" value="GATASE_TYPE_1"/>
    <property type="match status" value="1"/>
</dbReference>
<dbReference type="FunFam" id="3.50.30.20:FF:000001">
    <property type="entry name" value="Carbamoyl-phosphate synthase small chain"/>
    <property type="match status" value="1"/>
</dbReference>
<dbReference type="GO" id="GO:0006526">
    <property type="term" value="P:L-arginine biosynthetic process"/>
    <property type="evidence" value="ECO:0007669"/>
    <property type="project" value="UniProtKB-UniRule"/>
</dbReference>
<feature type="binding site" evidence="11">
    <location>
        <position position="292"/>
    </location>
    <ligand>
        <name>L-glutamine</name>
        <dbReference type="ChEBI" id="CHEBI:58359"/>
    </ligand>
</feature>
<dbReference type="EMBL" id="QVEV01000012">
    <property type="protein sequence ID" value="RGC15685.1"/>
    <property type="molecule type" value="Genomic_DNA"/>
</dbReference>
<keyword evidence="8 11" id="KW-0665">Pyrimidine biosynthesis</keyword>
<dbReference type="Gene3D" id="3.50.30.20">
    <property type="entry name" value="Carbamoyl-phosphate synthase small subunit, N-terminal domain"/>
    <property type="match status" value="1"/>
</dbReference>
<dbReference type="InterPro" id="IPR002474">
    <property type="entry name" value="CarbamoylP_synth_ssu_N"/>
</dbReference>
<feature type="binding site" evidence="11">
    <location>
        <position position="220"/>
    </location>
    <ligand>
        <name>L-glutamine</name>
        <dbReference type="ChEBI" id="CHEBI:58359"/>
    </ligand>
</feature>
<proteinExistence type="inferred from homology"/>
<sequence length="358" mass="39658">MKKRLLILEDGSVYEGCGFGADHYQVGELVFNTGMSGYQEVLSDLSYCGQIVMMTYPMIGNYGINRDDFESLDPAVFGFVVKEYCAQPSNFRCDLTLDEFLKLKEIPGICHVDTRAITRKLRSSGTMRAIMADADADVEAMVRLLKETDFLHDQVARVSTQKPFPIPARGKKVVLMDFGAKHGIIRELSRRSCDLVVVPYNTSAQAILALHPDGIMLSNGPGDPKDMTGAIKEIRELIKHVPVFGICLGHQLISLACGANTVKLKFGHRGCNHPVLNLSSGKVEITSQNHGYAVEVESLASTDLIMTHQALNDKSVEGVRHKRYPVFSVQYHPEAAPGPEDANYLFDQFMELMEKENA</sequence>
<dbReference type="InterPro" id="IPR035686">
    <property type="entry name" value="CPSase_GATase1"/>
</dbReference>
<comment type="function">
    <text evidence="11">Small subunit of the glutamine-dependent carbamoyl phosphate synthetase (CPSase). CPSase catalyzes the formation of carbamoyl phosphate from the ammonia moiety of glutamine, carbonate, and phosphate donated by ATP, constituting the first step of 2 biosynthetic pathways, one leading to arginine and/or urea and the other to pyrimidine nucleotides. The small subunit (glutamine amidotransferase) binds and cleaves glutamine to supply the large subunit with the substrate ammonia.</text>
</comment>
<accession>A0A3E2VXG1</accession>
<dbReference type="PRINTS" id="PR00096">
    <property type="entry name" value="GATASE"/>
</dbReference>
<dbReference type="FunFam" id="3.40.50.880:FF:000029">
    <property type="entry name" value="Carbamoyl-phosphate synthase small chain"/>
    <property type="match status" value="1"/>
</dbReference>
<dbReference type="AlphaFoldDB" id="A0A3E2VXG1"/>
<dbReference type="InterPro" id="IPR050472">
    <property type="entry name" value="Anth_synth/Amidotransfase"/>
</dbReference>
<keyword evidence="7 11" id="KW-0315">Glutamine amidotransferase</keyword>